<dbReference type="AlphaFoldDB" id="A0A9J6A9S3"/>
<name>A0A9J6A9S3_SOLCO</name>
<dbReference type="Gene3D" id="3.30.70.330">
    <property type="match status" value="1"/>
</dbReference>
<gene>
    <name evidence="1" type="ORF">H5410_006591</name>
</gene>
<dbReference type="Proteomes" id="UP000824120">
    <property type="component" value="Chromosome 2"/>
</dbReference>
<evidence type="ECO:0000313" key="1">
    <source>
        <dbReference type="EMBL" id="KAG5621373.1"/>
    </source>
</evidence>
<dbReference type="OrthoDB" id="423462at2759"/>
<dbReference type="EMBL" id="JACXVP010000002">
    <property type="protein sequence ID" value="KAG5621373.1"/>
    <property type="molecule type" value="Genomic_DNA"/>
</dbReference>
<protein>
    <submittedName>
        <fullName evidence="1">Uncharacterized protein</fullName>
    </submittedName>
</protein>
<accession>A0A9J6A9S3</accession>
<dbReference type="InterPro" id="IPR012677">
    <property type="entry name" value="Nucleotide-bd_a/b_plait_sf"/>
</dbReference>
<reference evidence="1 2" key="1">
    <citation type="submission" date="2020-09" db="EMBL/GenBank/DDBJ databases">
        <title>De no assembly of potato wild relative species, Solanum commersonii.</title>
        <authorList>
            <person name="Cho K."/>
        </authorList>
    </citation>
    <scope>NUCLEOTIDE SEQUENCE [LARGE SCALE GENOMIC DNA]</scope>
    <source>
        <strain evidence="1">LZ3.2</strain>
        <tissue evidence="1">Leaf</tissue>
    </source>
</reference>
<evidence type="ECO:0000313" key="2">
    <source>
        <dbReference type="Proteomes" id="UP000824120"/>
    </source>
</evidence>
<organism evidence="1 2">
    <name type="scientific">Solanum commersonii</name>
    <name type="common">Commerson's wild potato</name>
    <name type="synonym">Commerson's nightshade</name>
    <dbReference type="NCBI Taxonomy" id="4109"/>
    <lineage>
        <taxon>Eukaryota</taxon>
        <taxon>Viridiplantae</taxon>
        <taxon>Streptophyta</taxon>
        <taxon>Embryophyta</taxon>
        <taxon>Tracheophyta</taxon>
        <taxon>Spermatophyta</taxon>
        <taxon>Magnoliopsida</taxon>
        <taxon>eudicotyledons</taxon>
        <taxon>Gunneridae</taxon>
        <taxon>Pentapetalae</taxon>
        <taxon>asterids</taxon>
        <taxon>lamiids</taxon>
        <taxon>Solanales</taxon>
        <taxon>Solanaceae</taxon>
        <taxon>Solanoideae</taxon>
        <taxon>Solaneae</taxon>
        <taxon>Solanum</taxon>
    </lineage>
</organism>
<sequence>MFEELNKYGKSESLHICDNLDDHMVGNVYVQIGEKEQDVIVVDIVTLCTLKRSAGNCDISCLEDLVCLIWKTQLSTMFNDDEKCPSIRLA</sequence>
<keyword evidence="2" id="KW-1185">Reference proteome</keyword>
<comment type="caution">
    <text evidence="1">The sequence shown here is derived from an EMBL/GenBank/DDBJ whole genome shotgun (WGS) entry which is preliminary data.</text>
</comment>
<proteinExistence type="predicted"/>